<evidence type="ECO:0000256" key="2">
    <source>
        <dbReference type="ARBA" id="ARBA00022630"/>
    </source>
</evidence>
<keyword evidence="8" id="KW-1185">Reference proteome</keyword>
<dbReference type="InterPro" id="IPR016156">
    <property type="entry name" value="FAD/NAD-linked_Rdtase_dimer_sf"/>
</dbReference>
<name>A0A927IDZ1_9ACTN</name>
<dbReference type="SUPFAM" id="SSF51905">
    <property type="entry name" value="FAD/NAD(P)-binding domain"/>
    <property type="match status" value="2"/>
</dbReference>
<keyword evidence="2" id="KW-0285">Flavoprotein</keyword>
<feature type="domain" description="FAD/NAD(P)-binding" evidence="5">
    <location>
        <begin position="3"/>
        <end position="289"/>
    </location>
</feature>
<dbReference type="Gene3D" id="3.30.390.30">
    <property type="match status" value="1"/>
</dbReference>
<feature type="domain" description="BFD-like [2Fe-2S]-binding" evidence="4">
    <location>
        <begin position="415"/>
        <end position="464"/>
    </location>
</feature>
<dbReference type="PRINTS" id="PR00368">
    <property type="entry name" value="FADPNR"/>
</dbReference>
<feature type="domain" description="NADH-rubredoxin oxidoreductase C-terminal" evidence="6">
    <location>
        <begin position="316"/>
        <end position="378"/>
    </location>
</feature>
<evidence type="ECO:0000313" key="7">
    <source>
        <dbReference type="EMBL" id="MBD3932791.1"/>
    </source>
</evidence>
<gene>
    <name evidence="7" type="ORF">IF129_14660</name>
</gene>
<dbReference type="InterPro" id="IPR007419">
    <property type="entry name" value="BFD-like_2Fe2S-bd_dom"/>
</dbReference>
<dbReference type="PANTHER" id="PTHR43429">
    <property type="entry name" value="PYRIDINE NUCLEOTIDE-DISULFIDE OXIDOREDUCTASE DOMAIN-CONTAINING"/>
    <property type="match status" value="1"/>
</dbReference>
<evidence type="ECO:0000259" key="4">
    <source>
        <dbReference type="Pfam" id="PF04324"/>
    </source>
</evidence>
<organism evidence="7 8">
    <name type="scientific">Streptomyces chumphonensis</name>
    <dbReference type="NCBI Taxonomy" id="1214925"/>
    <lineage>
        <taxon>Bacteria</taxon>
        <taxon>Bacillati</taxon>
        <taxon>Actinomycetota</taxon>
        <taxon>Actinomycetes</taxon>
        <taxon>Kitasatosporales</taxon>
        <taxon>Streptomycetaceae</taxon>
        <taxon>Streptomyces</taxon>
    </lineage>
</organism>
<dbReference type="Pfam" id="PF18267">
    <property type="entry name" value="Rubredoxin_C"/>
    <property type="match status" value="1"/>
</dbReference>
<reference evidence="7" key="1">
    <citation type="submission" date="2020-09" db="EMBL/GenBank/DDBJ databases">
        <title>Secondary metabolite and genome analysis of marine Streptomyces chumphonensis KK1-2T.</title>
        <authorList>
            <person name="Phongsopitanun W."/>
            <person name="Kanchanasin P."/>
            <person name="Pittayakhajonwut P."/>
            <person name="Suwanborirux K."/>
            <person name="Tanasupawat S."/>
        </authorList>
    </citation>
    <scope>NUCLEOTIDE SEQUENCE</scope>
    <source>
        <strain evidence="7">KK1-2</strain>
    </source>
</reference>
<accession>A0A927IDZ1</accession>
<evidence type="ECO:0000259" key="6">
    <source>
        <dbReference type="Pfam" id="PF18267"/>
    </source>
</evidence>
<sequence length="465" mass="48655">MKHVVIVGNGMAGHRVATRVHAARPEWDVTVVGAEPHAAYNRVLLTNLLAGRPDAERLTLPWPDGLPAPLTGHRATAIDRAARSVVLADGRELRWDRLVLATGANPVLPPVKGLVSDDGHLHPDAVAFRTLDDCRRIADLASRRRRAIVLGGGLLGLEAARGLAARGLEVHVVHAMGHLMERQLDPGAGAALAGALAELGVTCWTGAQAARVLGGGRMRGLVLADGRHVPGDFLVVSCGARPDTQLAAAAGLTTARGVVVDDHLRTSAPDVYAVGDCAEHRGVAHGLVEPAWEQARIAAEALTDGDPGPGYTGSAPLTRLKAEGLDLAAMGDVEAEEAHPDAEVLHFSHSGRHVYQRIVVRGERVVGAVLLGDAAPAGPLSRLYLTGARIPLDRRLLLFPGLAAGAQDTEPSDAVVCRCAHVTAEAIRRSRSEGARDTADVARRTHATTGCGGCRSAVERLLTEG</sequence>
<dbReference type="PANTHER" id="PTHR43429:SF3">
    <property type="entry name" value="NITRITE REDUCTASE [NAD(P)H]"/>
    <property type="match status" value="1"/>
</dbReference>
<evidence type="ECO:0000256" key="3">
    <source>
        <dbReference type="ARBA" id="ARBA00022827"/>
    </source>
</evidence>
<evidence type="ECO:0000256" key="1">
    <source>
        <dbReference type="ARBA" id="ARBA00001974"/>
    </source>
</evidence>
<dbReference type="PRINTS" id="PR00411">
    <property type="entry name" value="PNDRDTASEI"/>
</dbReference>
<evidence type="ECO:0000313" key="8">
    <source>
        <dbReference type="Proteomes" id="UP000632289"/>
    </source>
</evidence>
<dbReference type="GO" id="GO:0016491">
    <property type="term" value="F:oxidoreductase activity"/>
    <property type="evidence" value="ECO:0007669"/>
    <property type="project" value="InterPro"/>
</dbReference>
<keyword evidence="3" id="KW-0274">FAD</keyword>
<comment type="caution">
    <text evidence="7">The sequence shown here is derived from an EMBL/GenBank/DDBJ whole genome shotgun (WGS) entry which is preliminary data.</text>
</comment>
<proteinExistence type="predicted"/>
<dbReference type="InterPro" id="IPR023753">
    <property type="entry name" value="FAD/NAD-binding_dom"/>
</dbReference>
<dbReference type="Pfam" id="PF04324">
    <property type="entry name" value="Fer2_BFD"/>
    <property type="match status" value="1"/>
</dbReference>
<dbReference type="Gene3D" id="3.50.50.60">
    <property type="entry name" value="FAD/NAD(P)-binding domain"/>
    <property type="match status" value="2"/>
</dbReference>
<dbReference type="Gene3D" id="1.10.10.1100">
    <property type="entry name" value="BFD-like [2Fe-2S]-binding domain"/>
    <property type="match status" value="1"/>
</dbReference>
<dbReference type="InterPro" id="IPR050260">
    <property type="entry name" value="FAD-bd_OxRdtase"/>
</dbReference>
<dbReference type="RefSeq" id="WP_191210077.1">
    <property type="nucleotide sequence ID" value="NZ_BAABKL010000014.1"/>
</dbReference>
<dbReference type="InterPro" id="IPR041854">
    <property type="entry name" value="BFD-like_2Fe2S-bd_dom_sf"/>
</dbReference>
<dbReference type="EMBL" id="JACXYU010000006">
    <property type="protein sequence ID" value="MBD3932791.1"/>
    <property type="molecule type" value="Genomic_DNA"/>
</dbReference>
<dbReference type="InterPro" id="IPR041575">
    <property type="entry name" value="Rubredoxin_C"/>
</dbReference>
<dbReference type="Pfam" id="PF07992">
    <property type="entry name" value="Pyr_redox_2"/>
    <property type="match status" value="1"/>
</dbReference>
<dbReference type="InterPro" id="IPR036188">
    <property type="entry name" value="FAD/NAD-bd_sf"/>
</dbReference>
<dbReference type="AlphaFoldDB" id="A0A927IDZ1"/>
<evidence type="ECO:0000259" key="5">
    <source>
        <dbReference type="Pfam" id="PF07992"/>
    </source>
</evidence>
<dbReference type="Proteomes" id="UP000632289">
    <property type="component" value="Unassembled WGS sequence"/>
</dbReference>
<protein>
    <submittedName>
        <fullName evidence="7">NAD(P)/FAD-dependent oxidoreductase</fullName>
    </submittedName>
</protein>
<comment type="cofactor">
    <cofactor evidence="1">
        <name>FAD</name>
        <dbReference type="ChEBI" id="CHEBI:57692"/>
    </cofactor>
</comment>